<name>A0AAW0BL32_9AGAR</name>
<protein>
    <submittedName>
        <fullName evidence="1">Uncharacterized protein</fullName>
    </submittedName>
</protein>
<comment type="caution">
    <text evidence="1">The sequence shown here is derived from an EMBL/GenBank/DDBJ whole genome shotgun (WGS) entry which is preliminary data.</text>
</comment>
<keyword evidence="2" id="KW-1185">Reference proteome</keyword>
<organism evidence="1 2">
    <name type="scientific">Paramarasmius palmivorus</name>
    <dbReference type="NCBI Taxonomy" id="297713"/>
    <lineage>
        <taxon>Eukaryota</taxon>
        <taxon>Fungi</taxon>
        <taxon>Dikarya</taxon>
        <taxon>Basidiomycota</taxon>
        <taxon>Agaricomycotina</taxon>
        <taxon>Agaricomycetes</taxon>
        <taxon>Agaricomycetidae</taxon>
        <taxon>Agaricales</taxon>
        <taxon>Marasmiineae</taxon>
        <taxon>Marasmiaceae</taxon>
        <taxon>Paramarasmius</taxon>
    </lineage>
</organism>
<dbReference type="EMBL" id="JAYKXP010000104">
    <property type="protein sequence ID" value="KAK7026454.1"/>
    <property type="molecule type" value="Genomic_DNA"/>
</dbReference>
<proteinExistence type="predicted"/>
<evidence type="ECO:0000313" key="2">
    <source>
        <dbReference type="Proteomes" id="UP001383192"/>
    </source>
</evidence>
<reference evidence="1 2" key="1">
    <citation type="submission" date="2024-01" db="EMBL/GenBank/DDBJ databases">
        <title>A draft genome for a cacao thread blight-causing isolate of Paramarasmius palmivorus.</title>
        <authorList>
            <person name="Baruah I.K."/>
            <person name="Bukari Y."/>
            <person name="Amoako-Attah I."/>
            <person name="Meinhardt L.W."/>
            <person name="Bailey B.A."/>
            <person name="Cohen S.P."/>
        </authorList>
    </citation>
    <scope>NUCLEOTIDE SEQUENCE [LARGE SCALE GENOMIC DNA]</scope>
    <source>
        <strain evidence="1 2">GH-12</strain>
    </source>
</reference>
<gene>
    <name evidence="1" type="ORF">VNI00_015613</name>
</gene>
<dbReference type="Proteomes" id="UP001383192">
    <property type="component" value="Unassembled WGS sequence"/>
</dbReference>
<sequence>MRLPTHLPLSLPFDAVVLCRHNSFTYTDLRRDFLLTYEELLNYAKHIPDNNTLDVDGFFMIPAVEHIPQRYRMGCTMHDHNDNSSRAPFTPAAFYDYFRDLSVSNNHLISKSTGRRICTRRPWLTFRYYASILFDNDLVDANVSVEEFLEDVENIAEMSFIDGIVFAHHYVHNTELPSPMEFGLLGIDSWIPLNVEVVNF</sequence>
<evidence type="ECO:0000313" key="1">
    <source>
        <dbReference type="EMBL" id="KAK7026454.1"/>
    </source>
</evidence>
<dbReference type="AlphaFoldDB" id="A0AAW0BL32"/>
<accession>A0AAW0BL32</accession>